<dbReference type="Proteomes" id="UP000078540">
    <property type="component" value="Unassembled WGS sequence"/>
</dbReference>
<reference evidence="2 3" key="1">
    <citation type="submission" date="2015-09" db="EMBL/GenBank/DDBJ databases">
        <title>Atta colombica WGS genome.</title>
        <authorList>
            <person name="Nygaard S."/>
            <person name="Hu H."/>
            <person name="Boomsma J."/>
            <person name="Zhang G."/>
        </authorList>
    </citation>
    <scope>NUCLEOTIDE SEQUENCE [LARGE SCALE GENOMIC DNA]</scope>
    <source>
        <strain evidence="2">Treedump-2</strain>
        <tissue evidence="2">Whole body</tissue>
    </source>
</reference>
<evidence type="ECO:0000313" key="2">
    <source>
        <dbReference type="EMBL" id="KYM82435.1"/>
    </source>
</evidence>
<evidence type="ECO:0000256" key="1">
    <source>
        <dbReference type="SAM" id="MobiDB-lite"/>
    </source>
</evidence>
<name>A0A195BE40_9HYME</name>
<gene>
    <name evidence="2" type="ORF">ALC53_06924</name>
</gene>
<evidence type="ECO:0000313" key="3">
    <source>
        <dbReference type="Proteomes" id="UP000078540"/>
    </source>
</evidence>
<dbReference type="AlphaFoldDB" id="A0A195BE40"/>
<protein>
    <submittedName>
        <fullName evidence="2">Uncharacterized protein</fullName>
    </submittedName>
</protein>
<feature type="region of interest" description="Disordered" evidence="1">
    <location>
        <begin position="30"/>
        <end position="59"/>
    </location>
</feature>
<proteinExistence type="predicted"/>
<accession>A0A195BE40</accession>
<sequence length="116" mass="13357">MADSLRNDNTAVYNKRAARSEKMVIVGKYREEKGERKRGRDEARRRKVGREEDPCHTRTTDSRPLLLYTLIPAIHAQLSHCAFTNEHHSHKSKFAYRCPSPVALPEEDVHRCSLSA</sequence>
<dbReference type="EMBL" id="KQ976511">
    <property type="protein sequence ID" value="KYM82435.1"/>
    <property type="molecule type" value="Genomic_DNA"/>
</dbReference>
<organism evidence="2 3">
    <name type="scientific">Atta colombica</name>
    <dbReference type="NCBI Taxonomy" id="520822"/>
    <lineage>
        <taxon>Eukaryota</taxon>
        <taxon>Metazoa</taxon>
        <taxon>Ecdysozoa</taxon>
        <taxon>Arthropoda</taxon>
        <taxon>Hexapoda</taxon>
        <taxon>Insecta</taxon>
        <taxon>Pterygota</taxon>
        <taxon>Neoptera</taxon>
        <taxon>Endopterygota</taxon>
        <taxon>Hymenoptera</taxon>
        <taxon>Apocrita</taxon>
        <taxon>Aculeata</taxon>
        <taxon>Formicoidea</taxon>
        <taxon>Formicidae</taxon>
        <taxon>Myrmicinae</taxon>
        <taxon>Atta</taxon>
    </lineage>
</organism>
<keyword evidence="3" id="KW-1185">Reference proteome</keyword>